<keyword evidence="2" id="KW-1185">Reference proteome</keyword>
<proteinExistence type="predicted"/>
<dbReference type="EMBL" id="JADYXP020000014">
    <property type="protein sequence ID" value="KAL0110765.1"/>
    <property type="molecule type" value="Genomic_DNA"/>
</dbReference>
<gene>
    <name evidence="1" type="ORF">PUN28_014018</name>
</gene>
<dbReference type="Proteomes" id="UP001430953">
    <property type="component" value="Unassembled WGS sequence"/>
</dbReference>
<evidence type="ECO:0000313" key="1">
    <source>
        <dbReference type="EMBL" id="KAL0110765.1"/>
    </source>
</evidence>
<organism evidence="1 2">
    <name type="scientific">Cardiocondyla obscurior</name>
    <dbReference type="NCBI Taxonomy" id="286306"/>
    <lineage>
        <taxon>Eukaryota</taxon>
        <taxon>Metazoa</taxon>
        <taxon>Ecdysozoa</taxon>
        <taxon>Arthropoda</taxon>
        <taxon>Hexapoda</taxon>
        <taxon>Insecta</taxon>
        <taxon>Pterygota</taxon>
        <taxon>Neoptera</taxon>
        <taxon>Endopterygota</taxon>
        <taxon>Hymenoptera</taxon>
        <taxon>Apocrita</taxon>
        <taxon>Aculeata</taxon>
        <taxon>Formicoidea</taxon>
        <taxon>Formicidae</taxon>
        <taxon>Myrmicinae</taxon>
        <taxon>Cardiocondyla</taxon>
    </lineage>
</organism>
<evidence type="ECO:0000313" key="2">
    <source>
        <dbReference type="Proteomes" id="UP001430953"/>
    </source>
</evidence>
<dbReference type="AlphaFoldDB" id="A0AAW2F691"/>
<reference evidence="1 2" key="1">
    <citation type="submission" date="2023-03" db="EMBL/GenBank/DDBJ databases">
        <title>High recombination rates correlate with genetic variation in Cardiocondyla obscurior ants.</title>
        <authorList>
            <person name="Errbii M."/>
        </authorList>
    </citation>
    <scope>NUCLEOTIDE SEQUENCE [LARGE SCALE GENOMIC DNA]</scope>
    <source>
        <strain evidence="1">Alpha-2009</strain>
        <tissue evidence="1">Whole body</tissue>
    </source>
</reference>
<accession>A0AAW2F691</accession>
<protein>
    <submittedName>
        <fullName evidence="1">Uncharacterized protein</fullName>
    </submittedName>
</protein>
<name>A0AAW2F691_9HYME</name>
<comment type="caution">
    <text evidence="1">The sequence shown here is derived from an EMBL/GenBank/DDBJ whole genome shotgun (WGS) entry which is preliminary data.</text>
</comment>
<sequence length="110" mass="12255">MRVDNTFIRAVSGVCCTRRSVLGKSARRECIGICTFRYIQNDGNNPKAGNLKFSKLLNCSRSTEDELKEMELGKKVGEEQEMRKTAPPSSSSMVVSMVDHVLAAGNRRAW</sequence>